<evidence type="ECO:0000256" key="1">
    <source>
        <dbReference type="ARBA" id="ARBA00004651"/>
    </source>
</evidence>
<keyword evidence="7 8" id="KW-0472">Membrane</keyword>
<dbReference type="RefSeq" id="WP_265558255.1">
    <property type="nucleotide sequence ID" value="NZ_CP092471.1"/>
</dbReference>
<feature type="transmembrane region" description="Helical" evidence="8">
    <location>
        <begin position="136"/>
        <end position="157"/>
    </location>
</feature>
<dbReference type="Pfam" id="PF09721">
    <property type="entry name" value="Exosortase_EpsH"/>
    <property type="match status" value="1"/>
</dbReference>
<evidence type="ECO:0000313" key="9">
    <source>
        <dbReference type="EMBL" id="UVI39074.1"/>
    </source>
</evidence>
<evidence type="ECO:0000256" key="2">
    <source>
        <dbReference type="ARBA" id="ARBA00022475"/>
    </source>
</evidence>
<feature type="transmembrane region" description="Helical" evidence="8">
    <location>
        <begin position="20"/>
        <end position="42"/>
    </location>
</feature>
<evidence type="ECO:0000256" key="5">
    <source>
        <dbReference type="ARBA" id="ARBA00022801"/>
    </source>
</evidence>
<evidence type="ECO:0000313" key="10">
    <source>
        <dbReference type="Proteomes" id="UP001065265"/>
    </source>
</evidence>
<proteinExistence type="predicted"/>
<accession>A0ABY5SXX3</accession>
<gene>
    <name evidence="9" type="ORF">L1F33_12680</name>
</gene>
<sequence>MSDVAIDEGIGISAAPARSFIVSGWPIALGFVLFTIPAVIVLADQAWQSEAGSLAPIILALAGWTLWHATRSHPELRRPGRAMIWLPVMIAAILGMIAGSALGFAALMALSAWLAGVAALYAALGGAVLRTAALPVLLLAMVVPLPYVLSMHANAILRDGLSHAAVASGRWLGLDVALDQGAIAVNQYLLLIENACAGANSTLSLIAIGILLAYWIGAGSKVRILTLSLLAIPIALLANLGRVVALMGLTSWVGVGVLETAIHPLSGILSFGFALGLLLLAAWLVDYLPAKRHG</sequence>
<feature type="transmembrane region" description="Helical" evidence="8">
    <location>
        <begin position="265"/>
        <end position="285"/>
    </location>
</feature>
<dbReference type="InterPro" id="IPR019127">
    <property type="entry name" value="Exosortase"/>
</dbReference>
<evidence type="ECO:0000256" key="3">
    <source>
        <dbReference type="ARBA" id="ARBA00022670"/>
    </source>
</evidence>
<dbReference type="Proteomes" id="UP001065265">
    <property type="component" value="Chromosome"/>
</dbReference>
<dbReference type="NCBIfam" id="TIGR04178">
    <property type="entry name" value="exo_archaeo"/>
    <property type="match status" value="1"/>
</dbReference>
<feature type="transmembrane region" description="Helical" evidence="8">
    <location>
        <begin position="54"/>
        <end position="70"/>
    </location>
</feature>
<keyword evidence="3" id="KW-0645">Protease</keyword>
<feature type="transmembrane region" description="Helical" evidence="8">
    <location>
        <begin position="110"/>
        <end position="129"/>
    </location>
</feature>
<dbReference type="EMBL" id="CP092471">
    <property type="protein sequence ID" value="UVI39074.1"/>
    <property type="molecule type" value="Genomic_DNA"/>
</dbReference>
<reference evidence="9" key="1">
    <citation type="submission" date="2022-02" db="EMBL/GenBank/DDBJ databases">
        <title>Qipengyuania spongiae sp. nov., isolated from marine sponge.</title>
        <authorList>
            <person name="Li Z."/>
            <person name="Zhang M."/>
        </authorList>
    </citation>
    <scope>NUCLEOTIDE SEQUENCE</scope>
    <source>
        <strain evidence="9">PHS-Z21</strain>
    </source>
</reference>
<protein>
    <submittedName>
        <fullName evidence="9">Archaeosortase/exosortase family protein</fullName>
    </submittedName>
</protein>
<dbReference type="InterPro" id="IPR026392">
    <property type="entry name" value="Exo/Archaeosortase_dom"/>
</dbReference>
<keyword evidence="2" id="KW-1003">Cell membrane</keyword>
<name>A0ABY5SXX3_9SPHN</name>
<keyword evidence="6 8" id="KW-1133">Transmembrane helix</keyword>
<organism evidence="9 10">
    <name type="scientific">Qipengyuania spongiae</name>
    <dbReference type="NCBI Taxonomy" id="2909673"/>
    <lineage>
        <taxon>Bacteria</taxon>
        <taxon>Pseudomonadati</taxon>
        <taxon>Pseudomonadota</taxon>
        <taxon>Alphaproteobacteria</taxon>
        <taxon>Sphingomonadales</taxon>
        <taxon>Erythrobacteraceae</taxon>
        <taxon>Qipengyuania</taxon>
    </lineage>
</organism>
<comment type="subcellular location">
    <subcellularLocation>
        <location evidence="1">Cell membrane</location>
        <topology evidence="1">Multi-pass membrane protein</topology>
    </subcellularLocation>
</comment>
<evidence type="ECO:0000256" key="6">
    <source>
        <dbReference type="ARBA" id="ARBA00022989"/>
    </source>
</evidence>
<evidence type="ECO:0000256" key="4">
    <source>
        <dbReference type="ARBA" id="ARBA00022692"/>
    </source>
</evidence>
<feature type="transmembrane region" description="Helical" evidence="8">
    <location>
        <begin position="82"/>
        <end position="104"/>
    </location>
</feature>
<keyword evidence="10" id="KW-1185">Reference proteome</keyword>
<feature type="transmembrane region" description="Helical" evidence="8">
    <location>
        <begin position="197"/>
        <end position="217"/>
    </location>
</feature>
<feature type="transmembrane region" description="Helical" evidence="8">
    <location>
        <begin position="224"/>
        <end position="245"/>
    </location>
</feature>
<evidence type="ECO:0000256" key="8">
    <source>
        <dbReference type="SAM" id="Phobius"/>
    </source>
</evidence>
<keyword evidence="5" id="KW-0378">Hydrolase</keyword>
<keyword evidence="4 8" id="KW-0812">Transmembrane</keyword>
<evidence type="ECO:0000256" key="7">
    <source>
        <dbReference type="ARBA" id="ARBA00023136"/>
    </source>
</evidence>